<dbReference type="SUPFAM" id="SSF52540">
    <property type="entry name" value="P-loop containing nucleoside triphosphate hydrolases"/>
    <property type="match status" value="1"/>
</dbReference>
<dbReference type="InterPro" id="IPR040576">
    <property type="entry name" value="DLP_helical"/>
</dbReference>
<feature type="domain" description="Dynamin N-terminal" evidence="2">
    <location>
        <begin position="97"/>
        <end position="179"/>
    </location>
</feature>
<dbReference type="STRING" id="182217.HCW_04850"/>
<dbReference type="RefSeq" id="WP_014661107.1">
    <property type="nucleotide sequence ID" value="NC_017737.1"/>
</dbReference>
<reference evidence="5" key="1">
    <citation type="submission" date="2012-04" db="EMBL/GenBank/DDBJ databases">
        <title>Complete genome sequence of Helicobacter cetorum strain MIT 00-7128.</title>
        <authorList>
            <person name="Kersulyte D."/>
            <person name="Berg D.E."/>
        </authorList>
    </citation>
    <scope>NUCLEOTIDE SEQUENCE [LARGE SCALE GENOMIC DNA]</scope>
    <source>
        <strain evidence="5">MIT 00-7128</strain>
    </source>
</reference>
<dbReference type="eggNOG" id="COG0699">
    <property type="taxonomic scope" value="Bacteria"/>
</dbReference>
<dbReference type="Gene3D" id="3.40.50.300">
    <property type="entry name" value="P-loop containing nucleotide triphosphate hydrolases"/>
    <property type="match status" value="1"/>
</dbReference>
<evidence type="ECO:0000259" key="3">
    <source>
        <dbReference type="Pfam" id="PF18709"/>
    </source>
</evidence>
<dbReference type="InterPro" id="IPR045063">
    <property type="entry name" value="Dynamin_N"/>
</dbReference>
<dbReference type="KEGG" id="hce:HCW_04850"/>
<gene>
    <name evidence="4" type="ordered locus">HCW_04850</name>
</gene>
<evidence type="ECO:0000259" key="2">
    <source>
        <dbReference type="Pfam" id="PF00350"/>
    </source>
</evidence>
<dbReference type="Pfam" id="PF00350">
    <property type="entry name" value="Dynamin_N"/>
    <property type="match status" value="1"/>
</dbReference>
<name>I0EMR8_HELC0</name>
<protein>
    <submittedName>
        <fullName evidence="4">Labile enterotoxin output A</fullName>
    </submittedName>
</protein>
<dbReference type="AlphaFoldDB" id="I0EMR8"/>
<feature type="domain" description="Dynamin-like helical" evidence="3">
    <location>
        <begin position="213"/>
        <end position="548"/>
    </location>
</feature>
<evidence type="ECO:0000256" key="1">
    <source>
        <dbReference type="SAM" id="Coils"/>
    </source>
</evidence>
<sequence>MQNLTLQEFKKSQTKSLEKLSKLKDYVLKGQDLGVQIDKNLLEKLQNAINEVQNSKLRVALIGGFSEGKTSIAAAWLEKLDKSSMNISQEESSNEVKTYNVNNEIELVDTPGLFGFKEKHAGANIEKYKDITKKYVSNAHLILYVMNPSNPIKASHKEDLEWLFRTLNLLDRTIFVLGKFDEIADIEDEEDYQSSYAIKKESIIQRLDDSINLSENEKQNLSIIAVSANPFDMGLEHWLNHLEEFKKLSHIALLQTATQAKIESSGGANALVLATKQSIMRDVLHKIIPENEKINAELKEAMDIREDSKNTILKDLDKLKEKIKQARIKLREFIQKYFSDLILQARGTSLSNFQEFFEKEIGKNAIKIGNKINNEFQKYVDSIELELDVMQKHFNAEIKYSNELIDTCLKKTLQYAMLNSKKFINKNTILAGRNFLKSRLKNMGVNVGKSLNFKPWGAEKLTKNLNGIMSAFSIAMELWDSYKKQEEENKFQNGIKELVEFFEEERKNLLDFINSEDFYIKLFPTFIELQERAKIIEEETNHYQAYQQQFNDWVKEGEIIDAEIIE</sequence>
<feature type="coiled-coil region" evidence="1">
    <location>
        <begin position="291"/>
        <end position="336"/>
    </location>
</feature>
<evidence type="ECO:0000313" key="5">
    <source>
        <dbReference type="Proteomes" id="UP000005010"/>
    </source>
</evidence>
<dbReference type="InterPro" id="IPR027417">
    <property type="entry name" value="P-loop_NTPase"/>
</dbReference>
<dbReference type="PATRIC" id="fig|182217.3.peg.1033"/>
<proteinExistence type="predicted"/>
<dbReference type="InterPro" id="IPR049678">
    <property type="entry name" value="LeoA-like"/>
</dbReference>
<dbReference type="Proteomes" id="UP000005010">
    <property type="component" value="Chromosome"/>
</dbReference>
<keyword evidence="5" id="KW-1185">Reference proteome</keyword>
<dbReference type="NCBIfam" id="NF041922">
    <property type="entry name" value="DLP_LeoA_gen"/>
    <property type="match status" value="1"/>
</dbReference>
<dbReference type="Pfam" id="PF18709">
    <property type="entry name" value="DLP_helical"/>
    <property type="match status" value="1"/>
</dbReference>
<evidence type="ECO:0000313" key="4">
    <source>
        <dbReference type="EMBL" id="AFI04237.1"/>
    </source>
</evidence>
<dbReference type="EMBL" id="CP003479">
    <property type="protein sequence ID" value="AFI04237.1"/>
    <property type="molecule type" value="Genomic_DNA"/>
</dbReference>
<organism evidence="4 5">
    <name type="scientific">Helicobacter cetorum (strain ATCC BAA-429 / MIT 00-7128)</name>
    <dbReference type="NCBI Taxonomy" id="182217"/>
    <lineage>
        <taxon>Bacteria</taxon>
        <taxon>Pseudomonadati</taxon>
        <taxon>Campylobacterota</taxon>
        <taxon>Epsilonproteobacteria</taxon>
        <taxon>Campylobacterales</taxon>
        <taxon>Helicobacteraceae</taxon>
        <taxon>Helicobacter</taxon>
    </lineage>
</organism>
<accession>I0EMR8</accession>
<dbReference type="HOGENOM" id="CLU_035029_0_0_7"/>
<keyword evidence="1" id="KW-0175">Coiled coil</keyword>